<accession>A0A9P6N746</accession>
<feature type="region of interest" description="Disordered" evidence="1">
    <location>
        <begin position="125"/>
        <end position="144"/>
    </location>
</feature>
<evidence type="ECO:0000313" key="2">
    <source>
        <dbReference type="EMBL" id="KAG0140172.1"/>
    </source>
</evidence>
<dbReference type="AlphaFoldDB" id="A0A9P6N746"/>
<evidence type="ECO:0000256" key="1">
    <source>
        <dbReference type="SAM" id="MobiDB-lite"/>
    </source>
</evidence>
<evidence type="ECO:0000313" key="3">
    <source>
        <dbReference type="Proteomes" id="UP000886653"/>
    </source>
</evidence>
<comment type="caution">
    <text evidence="2">The sequence shown here is derived from an EMBL/GenBank/DDBJ whole genome shotgun (WGS) entry which is preliminary data.</text>
</comment>
<sequence length="171" mass="18463">MFQLIGRIASATGKGVSRGAKRAKELLVTAGQKTKKGTIRTAQVTGKSIKTVGEATLVVLVTPYYLAKFSVKSGVRAWKSSARALKLLGKKVNLGRRRIIAAFGHGLEALGKKIQNWSGLPDQTAISASHRTGGPIDNTGNRGADLNRRRTLRSYLDEENNQPQSNVEIKP</sequence>
<reference evidence="2" key="1">
    <citation type="submission" date="2013-11" db="EMBL/GenBank/DDBJ databases">
        <title>Genome sequence of the fusiform rust pathogen reveals effectors for host alternation and coevolution with pine.</title>
        <authorList>
            <consortium name="DOE Joint Genome Institute"/>
            <person name="Smith K."/>
            <person name="Pendleton A."/>
            <person name="Kubisiak T."/>
            <person name="Anderson C."/>
            <person name="Salamov A."/>
            <person name="Aerts A."/>
            <person name="Riley R."/>
            <person name="Clum A."/>
            <person name="Lindquist E."/>
            <person name="Ence D."/>
            <person name="Campbell M."/>
            <person name="Kronenberg Z."/>
            <person name="Feau N."/>
            <person name="Dhillon B."/>
            <person name="Hamelin R."/>
            <person name="Burleigh J."/>
            <person name="Smith J."/>
            <person name="Yandell M."/>
            <person name="Nelson C."/>
            <person name="Grigoriev I."/>
            <person name="Davis J."/>
        </authorList>
    </citation>
    <scope>NUCLEOTIDE SEQUENCE</scope>
    <source>
        <strain evidence="2">G11</strain>
    </source>
</reference>
<dbReference type="Proteomes" id="UP000886653">
    <property type="component" value="Unassembled WGS sequence"/>
</dbReference>
<proteinExistence type="predicted"/>
<keyword evidence="3" id="KW-1185">Reference proteome</keyword>
<gene>
    <name evidence="2" type="ORF">CROQUDRAFT_665574</name>
</gene>
<dbReference type="EMBL" id="MU167469">
    <property type="protein sequence ID" value="KAG0140172.1"/>
    <property type="molecule type" value="Genomic_DNA"/>
</dbReference>
<name>A0A9P6N746_9BASI</name>
<organism evidence="2 3">
    <name type="scientific">Cronartium quercuum f. sp. fusiforme G11</name>
    <dbReference type="NCBI Taxonomy" id="708437"/>
    <lineage>
        <taxon>Eukaryota</taxon>
        <taxon>Fungi</taxon>
        <taxon>Dikarya</taxon>
        <taxon>Basidiomycota</taxon>
        <taxon>Pucciniomycotina</taxon>
        <taxon>Pucciniomycetes</taxon>
        <taxon>Pucciniales</taxon>
        <taxon>Coleosporiaceae</taxon>
        <taxon>Cronartium</taxon>
    </lineage>
</organism>
<protein>
    <submittedName>
        <fullName evidence="2">Uncharacterized protein</fullName>
    </submittedName>
</protein>